<dbReference type="InterPro" id="IPR050111">
    <property type="entry name" value="C-type_lectin/snaclec_domain"/>
</dbReference>
<dbReference type="InterPro" id="IPR001304">
    <property type="entry name" value="C-type_lectin-like"/>
</dbReference>
<protein>
    <recommendedName>
        <fullName evidence="2">C-type lectin domain-containing protein</fullName>
    </recommendedName>
</protein>
<dbReference type="Ensembl" id="ENSCMMT00000000824.1">
    <property type="protein sequence ID" value="ENSCMMP00000000724.1"/>
    <property type="gene ID" value="ENSCMMG00000000468.1"/>
</dbReference>
<reference evidence="3" key="3">
    <citation type="submission" date="2025-09" db="UniProtKB">
        <authorList>
            <consortium name="Ensembl"/>
        </authorList>
    </citation>
    <scope>IDENTIFICATION</scope>
</reference>
<evidence type="ECO:0000313" key="4">
    <source>
        <dbReference type="Proteomes" id="UP000694556"/>
    </source>
</evidence>
<reference evidence="3" key="1">
    <citation type="submission" date="2018-09" db="EMBL/GenBank/DDBJ databases">
        <title>Common duck and Muscovy duck high density SNP chip.</title>
        <authorList>
            <person name="Vignal A."/>
            <person name="Thebault N."/>
            <person name="Warren W.C."/>
        </authorList>
    </citation>
    <scope>NUCLEOTIDE SEQUENCE [LARGE SCALE GENOMIC DNA]</scope>
</reference>
<keyword evidence="4" id="KW-1185">Reference proteome</keyword>
<dbReference type="InterPro" id="IPR016186">
    <property type="entry name" value="C-type_lectin-like/link_sf"/>
</dbReference>
<dbReference type="PANTHER" id="PTHR22803">
    <property type="entry name" value="MANNOSE, PHOSPHOLIPASE, LECTIN RECEPTOR RELATED"/>
    <property type="match status" value="1"/>
</dbReference>
<evidence type="ECO:0000259" key="2">
    <source>
        <dbReference type="PROSITE" id="PS50041"/>
    </source>
</evidence>
<name>A0A8C3B7V0_CAIMO</name>
<evidence type="ECO:0000256" key="1">
    <source>
        <dbReference type="SAM" id="MobiDB-lite"/>
    </source>
</evidence>
<evidence type="ECO:0000313" key="3">
    <source>
        <dbReference type="Ensembl" id="ENSCMMP00000000724.1"/>
    </source>
</evidence>
<dbReference type="Proteomes" id="UP000694556">
    <property type="component" value="Chromosome 1"/>
</dbReference>
<dbReference type="InterPro" id="IPR016187">
    <property type="entry name" value="CTDL_fold"/>
</dbReference>
<feature type="domain" description="C-type lectin" evidence="2">
    <location>
        <begin position="63"/>
        <end position="159"/>
    </location>
</feature>
<dbReference type="SMART" id="SM00034">
    <property type="entry name" value="CLECT"/>
    <property type="match status" value="1"/>
</dbReference>
<accession>A0A8C3B7V0</accession>
<feature type="region of interest" description="Disordered" evidence="1">
    <location>
        <begin position="1"/>
        <end position="34"/>
    </location>
</feature>
<organism evidence="3 4">
    <name type="scientific">Cairina moschata</name>
    <name type="common">Muscovy duck</name>
    <dbReference type="NCBI Taxonomy" id="8855"/>
    <lineage>
        <taxon>Eukaryota</taxon>
        <taxon>Metazoa</taxon>
        <taxon>Chordata</taxon>
        <taxon>Craniata</taxon>
        <taxon>Vertebrata</taxon>
        <taxon>Euteleostomi</taxon>
        <taxon>Archelosauria</taxon>
        <taxon>Archosauria</taxon>
        <taxon>Dinosauria</taxon>
        <taxon>Saurischia</taxon>
        <taxon>Theropoda</taxon>
        <taxon>Coelurosauria</taxon>
        <taxon>Aves</taxon>
        <taxon>Neognathae</taxon>
        <taxon>Galloanserae</taxon>
        <taxon>Anseriformes</taxon>
        <taxon>Anatidae</taxon>
        <taxon>Anatinae</taxon>
        <taxon>Cairina</taxon>
    </lineage>
</organism>
<reference evidence="3" key="2">
    <citation type="submission" date="2025-08" db="UniProtKB">
        <authorList>
            <consortium name="Ensembl"/>
        </authorList>
    </citation>
    <scope>IDENTIFICATION</scope>
</reference>
<dbReference type="PROSITE" id="PS50041">
    <property type="entry name" value="C_TYPE_LECTIN_2"/>
    <property type="match status" value="1"/>
</dbReference>
<proteinExistence type="predicted"/>
<dbReference type="Gene3D" id="3.10.100.10">
    <property type="entry name" value="Mannose-Binding Protein A, subunit A"/>
    <property type="match status" value="1"/>
</dbReference>
<sequence>MEHPWEGEGARGCPKKQRLSRDGAEHPWAPCSGGRAGLDPPSPSALCHAGVQANKCPKGWLDFRGSCYGYFGQELTWRKAEAWCKVIHAGCHLASLHSPEEHTAVARFIAKFQRSEEEDNVWIGLHHWNQARVWIDGSKKRYSAWDDDEFPKGKYCTVLEGSSVPLARRPPPHPRPAPALSCPCPAPHTAPACAHRAALGAEHDADKGFIRPLLFPTRRAGGLGGSPRHGQGWGWGHCAHRAAGGGSSSWPGY</sequence>
<dbReference type="AlphaFoldDB" id="A0A8C3B7V0"/>
<dbReference type="Pfam" id="PF00059">
    <property type="entry name" value="Lectin_C"/>
    <property type="match status" value="1"/>
</dbReference>
<dbReference type="SUPFAM" id="SSF56436">
    <property type="entry name" value="C-type lectin-like"/>
    <property type="match status" value="1"/>
</dbReference>